<sequence>MPLSTTIRLQPSGAEMPQVGFGTWKHNGQKASDAVYTGLKHGYRLLDCATDYGNEKECGIGLRRAIDEGVVRREDVWVVSKLWNTFHRREHVKLAIRKSLADWGVDYFDIYYMHFPISLAFVPIETRYPPGWYFDGKSEVRHDPVPLQETWRALEELVDEGLVRHLGVSNMNSGLLTDLLSYARIKPSVIQIEIHPYNAQVRAAEFARSQGLAVTAYSSFGPQGFRELNTPKSLRTPPLFTHPTITAIAAAHRCTPAQVILRWATQRGLAIIPKSDTVAQMEENMRSLEIVLTAEEMEAISGLDQGLRFNDPADDFEGCHIFT</sequence>
<evidence type="ECO:0000256" key="2">
    <source>
        <dbReference type="ARBA" id="ARBA00023002"/>
    </source>
</evidence>
<dbReference type="InterPro" id="IPR036812">
    <property type="entry name" value="NAD(P)_OxRdtase_dom_sf"/>
</dbReference>
<dbReference type="InterPro" id="IPR020471">
    <property type="entry name" value="AKR"/>
</dbReference>
<evidence type="ECO:0000313" key="7">
    <source>
        <dbReference type="EMBL" id="OBZ68287.1"/>
    </source>
</evidence>
<dbReference type="AlphaFoldDB" id="A0A1C7LW38"/>
<feature type="binding site" evidence="4">
    <location>
        <position position="114"/>
    </location>
    <ligand>
        <name>substrate</name>
    </ligand>
</feature>
<dbReference type="EMBL" id="LUGG01000022">
    <property type="protein sequence ID" value="OBZ68287.1"/>
    <property type="molecule type" value="Genomic_DNA"/>
</dbReference>
<reference evidence="7 8" key="1">
    <citation type="submission" date="2016-03" db="EMBL/GenBank/DDBJ databases">
        <title>Whole genome sequencing of Grifola frondosa 9006-11.</title>
        <authorList>
            <person name="Min B."/>
            <person name="Park H."/>
            <person name="Kim J.-G."/>
            <person name="Cho H."/>
            <person name="Oh Y.-L."/>
            <person name="Kong W.-S."/>
            <person name="Choi I.-G."/>
        </authorList>
    </citation>
    <scope>NUCLEOTIDE SEQUENCE [LARGE SCALE GENOMIC DNA]</scope>
    <source>
        <strain evidence="7 8">9006-11</strain>
    </source>
</reference>
<evidence type="ECO:0000256" key="3">
    <source>
        <dbReference type="PIRSR" id="PIRSR000097-1"/>
    </source>
</evidence>
<evidence type="ECO:0000313" key="8">
    <source>
        <dbReference type="Proteomes" id="UP000092993"/>
    </source>
</evidence>
<feature type="domain" description="NADP-dependent oxidoreductase" evidence="6">
    <location>
        <begin position="19"/>
        <end position="303"/>
    </location>
</feature>
<dbReference type="GO" id="GO:0016491">
    <property type="term" value="F:oxidoreductase activity"/>
    <property type="evidence" value="ECO:0007669"/>
    <property type="project" value="UniProtKB-KW"/>
</dbReference>
<dbReference type="Proteomes" id="UP000092993">
    <property type="component" value="Unassembled WGS sequence"/>
</dbReference>
<protein>
    <submittedName>
        <fullName evidence="7">Putative NAD(P)H-dependent D-xylose reductase xyl1</fullName>
    </submittedName>
</protein>
<evidence type="ECO:0000256" key="4">
    <source>
        <dbReference type="PIRSR" id="PIRSR000097-2"/>
    </source>
</evidence>
<keyword evidence="2" id="KW-0560">Oxidoreductase</keyword>
<dbReference type="OMA" id="DWGVSYF"/>
<comment type="caution">
    <text evidence="7">The sequence shown here is derived from an EMBL/GenBank/DDBJ whole genome shotgun (WGS) entry which is preliminary data.</text>
</comment>
<comment type="similarity">
    <text evidence="1">Belongs to the aldo/keto reductase family.</text>
</comment>
<dbReference type="PANTHER" id="PTHR11732">
    <property type="entry name" value="ALDO/KETO REDUCTASE"/>
    <property type="match status" value="1"/>
</dbReference>
<dbReference type="InterPro" id="IPR018170">
    <property type="entry name" value="Aldo/ket_reductase_CS"/>
</dbReference>
<feature type="site" description="Lowers pKa of active site Tyr" evidence="5">
    <location>
        <position position="81"/>
    </location>
</feature>
<gene>
    <name evidence="7" type="primary">xyl1_0</name>
    <name evidence="7" type="ORF">A0H81_11765</name>
</gene>
<dbReference type="Gene3D" id="3.20.20.100">
    <property type="entry name" value="NADP-dependent oxidoreductase domain"/>
    <property type="match status" value="1"/>
</dbReference>
<dbReference type="OrthoDB" id="416253at2759"/>
<dbReference type="PRINTS" id="PR00069">
    <property type="entry name" value="ALDKETRDTASE"/>
</dbReference>
<proteinExistence type="inferred from homology"/>
<dbReference type="FunFam" id="3.20.20.100:FF:000007">
    <property type="entry name" value="NAD(P)H-dependent D-xylose reductase xyl1"/>
    <property type="match status" value="1"/>
</dbReference>
<keyword evidence="8" id="KW-1185">Reference proteome</keyword>
<evidence type="ECO:0000256" key="5">
    <source>
        <dbReference type="PIRSR" id="PIRSR000097-3"/>
    </source>
</evidence>
<dbReference type="InterPro" id="IPR023210">
    <property type="entry name" value="NADP_OxRdtase_dom"/>
</dbReference>
<dbReference type="Pfam" id="PF00248">
    <property type="entry name" value="Aldo_ket_red"/>
    <property type="match status" value="1"/>
</dbReference>
<feature type="active site" description="Proton donor" evidence="3">
    <location>
        <position position="52"/>
    </location>
</feature>
<name>A0A1C7LW38_GRIFR</name>
<dbReference type="STRING" id="5627.A0A1C7LW38"/>
<evidence type="ECO:0000256" key="1">
    <source>
        <dbReference type="ARBA" id="ARBA00007905"/>
    </source>
</evidence>
<accession>A0A1C7LW38</accession>
<dbReference type="PROSITE" id="PS00798">
    <property type="entry name" value="ALDOKETO_REDUCTASE_1"/>
    <property type="match status" value="1"/>
</dbReference>
<dbReference type="SUPFAM" id="SSF51430">
    <property type="entry name" value="NAD(P)-linked oxidoreductase"/>
    <property type="match status" value="1"/>
</dbReference>
<dbReference type="PIRSF" id="PIRSF000097">
    <property type="entry name" value="AKR"/>
    <property type="match status" value="1"/>
</dbReference>
<evidence type="ECO:0000259" key="6">
    <source>
        <dbReference type="Pfam" id="PF00248"/>
    </source>
</evidence>
<organism evidence="7 8">
    <name type="scientific">Grifola frondosa</name>
    <name type="common">Maitake</name>
    <name type="synonym">Polyporus frondosus</name>
    <dbReference type="NCBI Taxonomy" id="5627"/>
    <lineage>
        <taxon>Eukaryota</taxon>
        <taxon>Fungi</taxon>
        <taxon>Dikarya</taxon>
        <taxon>Basidiomycota</taxon>
        <taxon>Agaricomycotina</taxon>
        <taxon>Agaricomycetes</taxon>
        <taxon>Polyporales</taxon>
        <taxon>Grifolaceae</taxon>
        <taxon>Grifola</taxon>
    </lineage>
</organism>